<proteinExistence type="predicted"/>
<sequence length="107" mass="11778">MTNHDTYGTSTHTADELARLVADHLDVTFTERESDYRGVYHVADSACGRIEIQPNAIPGDDVQDDLYVPQHPSIHVLLLITTASPDSTGHDRLGCIDGLAHLGREVW</sequence>
<name>A0ABU0RG12_9ACTN</name>
<organism evidence="1 2">
    <name type="scientific">Streptomyces turgidiscabies</name>
    <dbReference type="NCBI Taxonomy" id="85558"/>
    <lineage>
        <taxon>Bacteria</taxon>
        <taxon>Bacillati</taxon>
        <taxon>Actinomycetota</taxon>
        <taxon>Actinomycetes</taxon>
        <taxon>Kitasatosporales</taxon>
        <taxon>Streptomycetaceae</taxon>
        <taxon>Streptomyces</taxon>
    </lineage>
</organism>
<comment type="caution">
    <text evidence="1">The sequence shown here is derived from an EMBL/GenBank/DDBJ whole genome shotgun (WGS) entry which is preliminary data.</text>
</comment>
<evidence type="ECO:0000313" key="2">
    <source>
        <dbReference type="Proteomes" id="UP001223072"/>
    </source>
</evidence>
<dbReference type="Proteomes" id="UP001223072">
    <property type="component" value="Unassembled WGS sequence"/>
</dbReference>
<dbReference type="EMBL" id="JAUSZS010000002">
    <property type="protein sequence ID" value="MDQ0930905.1"/>
    <property type="molecule type" value="Genomic_DNA"/>
</dbReference>
<dbReference type="RefSeq" id="WP_307625054.1">
    <property type="nucleotide sequence ID" value="NZ_JAUSZS010000002.1"/>
</dbReference>
<gene>
    <name evidence="1" type="ORF">QFZ49_000812</name>
</gene>
<evidence type="ECO:0000313" key="1">
    <source>
        <dbReference type="EMBL" id="MDQ0930905.1"/>
    </source>
</evidence>
<protein>
    <submittedName>
        <fullName evidence="1">Uncharacterized protein</fullName>
    </submittedName>
</protein>
<accession>A0ABU0RG12</accession>
<keyword evidence="2" id="KW-1185">Reference proteome</keyword>
<reference evidence="1 2" key="1">
    <citation type="submission" date="2023-07" db="EMBL/GenBank/DDBJ databases">
        <title>Comparative genomics of wheat-associated soil bacteria to identify genetic determinants of phenazine resistance.</title>
        <authorList>
            <person name="Mouncey N."/>
        </authorList>
    </citation>
    <scope>NUCLEOTIDE SEQUENCE [LARGE SCALE GENOMIC DNA]</scope>
    <source>
        <strain evidence="1 2">W2I16</strain>
    </source>
</reference>